<protein>
    <submittedName>
        <fullName evidence="1">Uncharacterized protein</fullName>
    </submittedName>
</protein>
<dbReference type="AlphaFoldDB" id="A0A3B0RS65"/>
<dbReference type="EMBL" id="UOEC01000003">
    <property type="protein sequence ID" value="VAV86395.1"/>
    <property type="molecule type" value="Genomic_DNA"/>
</dbReference>
<proteinExistence type="predicted"/>
<accession>A0A3B0RS65</accession>
<feature type="non-terminal residue" evidence="1">
    <location>
        <position position="1"/>
    </location>
</feature>
<sequence length="137" mass="15701">VYSSATCRRAYRLAKKGRGYAFADNSGYASYVTIAARKRVVVQRRVRVKQRTRVVKRRVVRQRVVRQRVVRQRVVRQRVVRQPQIIYVDEAPRVIVRRRGSGRRIIIQGGMDNGGYGYGSGGVAVHYGPLITKQAPY</sequence>
<reference evidence="1" key="1">
    <citation type="submission" date="2018-06" db="EMBL/GenBank/DDBJ databases">
        <authorList>
            <person name="Zhirakovskaya E."/>
        </authorList>
    </citation>
    <scope>NUCLEOTIDE SEQUENCE</scope>
</reference>
<evidence type="ECO:0000313" key="1">
    <source>
        <dbReference type="EMBL" id="VAV86395.1"/>
    </source>
</evidence>
<name>A0A3B0RS65_9ZZZZ</name>
<gene>
    <name evidence="1" type="ORF">MNBD_ALPHA08-2101</name>
</gene>
<organism evidence="1">
    <name type="scientific">hydrothermal vent metagenome</name>
    <dbReference type="NCBI Taxonomy" id="652676"/>
    <lineage>
        <taxon>unclassified sequences</taxon>
        <taxon>metagenomes</taxon>
        <taxon>ecological metagenomes</taxon>
    </lineage>
</organism>